<dbReference type="InterPro" id="IPR045349">
    <property type="entry name" value="SLC41A1-3"/>
</dbReference>
<keyword evidence="4 9" id="KW-0812">Transmembrane</keyword>
<evidence type="ECO:0000256" key="9">
    <source>
        <dbReference type="RuleBase" id="RU369007"/>
    </source>
</evidence>
<dbReference type="Pfam" id="PF01769">
    <property type="entry name" value="MgtE"/>
    <property type="match status" value="1"/>
</dbReference>
<dbReference type="Proteomes" id="UP001482620">
    <property type="component" value="Unassembled WGS sequence"/>
</dbReference>
<organism evidence="11 12">
    <name type="scientific">Ilyodon furcidens</name>
    <name type="common">goldbreast splitfin</name>
    <dbReference type="NCBI Taxonomy" id="33524"/>
    <lineage>
        <taxon>Eukaryota</taxon>
        <taxon>Metazoa</taxon>
        <taxon>Chordata</taxon>
        <taxon>Craniata</taxon>
        <taxon>Vertebrata</taxon>
        <taxon>Euteleostomi</taxon>
        <taxon>Actinopterygii</taxon>
        <taxon>Neopterygii</taxon>
        <taxon>Teleostei</taxon>
        <taxon>Neoteleostei</taxon>
        <taxon>Acanthomorphata</taxon>
        <taxon>Ovalentaria</taxon>
        <taxon>Atherinomorphae</taxon>
        <taxon>Cyprinodontiformes</taxon>
        <taxon>Goodeidae</taxon>
        <taxon>Ilyodon</taxon>
    </lineage>
</organism>
<evidence type="ECO:0000313" key="12">
    <source>
        <dbReference type="Proteomes" id="UP001482620"/>
    </source>
</evidence>
<feature type="domain" description="SLC41A/MgtE integral membrane" evidence="10">
    <location>
        <begin position="20"/>
        <end position="109"/>
    </location>
</feature>
<evidence type="ECO:0000313" key="11">
    <source>
        <dbReference type="EMBL" id="MEQ2251624.1"/>
    </source>
</evidence>
<keyword evidence="3 9" id="KW-0813">Transport</keyword>
<reference evidence="11 12" key="1">
    <citation type="submission" date="2021-06" db="EMBL/GenBank/DDBJ databases">
        <authorList>
            <person name="Palmer J.M."/>
        </authorList>
    </citation>
    <scope>NUCLEOTIDE SEQUENCE [LARGE SCALE GENOMIC DNA]</scope>
    <source>
        <strain evidence="12">if_2019</strain>
        <tissue evidence="11">Muscle</tissue>
    </source>
</reference>
<protein>
    <recommendedName>
        <fullName evidence="9">Solute carrier family 41 member</fullName>
    </recommendedName>
</protein>
<comment type="caution">
    <text evidence="9">Lacks conserved residue(s) required for the propagation of feature annotation.</text>
</comment>
<dbReference type="PANTHER" id="PTHR16228:SF22">
    <property type="entry name" value="SOLUTE CARRIER FAMILY 41 MEMBER 3"/>
    <property type="match status" value="1"/>
</dbReference>
<evidence type="ECO:0000256" key="2">
    <source>
        <dbReference type="ARBA" id="ARBA00009749"/>
    </source>
</evidence>
<dbReference type="InterPro" id="IPR006667">
    <property type="entry name" value="SLC41_membr_dom"/>
</dbReference>
<accession>A0ABV0V3L7</accession>
<keyword evidence="5 9" id="KW-0460">Magnesium</keyword>
<keyword evidence="6 9" id="KW-1133">Transmembrane helix</keyword>
<evidence type="ECO:0000256" key="4">
    <source>
        <dbReference type="ARBA" id="ARBA00022692"/>
    </source>
</evidence>
<sequence>RSSRNVFSQLLLAQFAHVSVQVQATVVGFLAAVAAVVLGCLTRERVDGIQAAILCASSITTAFIAALALGLVVAVIIGSRKVGVNPDNVATPIAASLGDLITLSLLAGVSSFFFTYRVSAV</sequence>
<proteinExistence type="inferred from homology"/>
<dbReference type="InterPro" id="IPR036739">
    <property type="entry name" value="SLC41_membr_dom_sf"/>
</dbReference>
<keyword evidence="12" id="KW-1185">Reference proteome</keyword>
<keyword evidence="8 9" id="KW-0472">Membrane</keyword>
<evidence type="ECO:0000256" key="7">
    <source>
        <dbReference type="ARBA" id="ARBA00023065"/>
    </source>
</evidence>
<evidence type="ECO:0000259" key="10">
    <source>
        <dbReference type="Pfam" id="PF01769"/>
    </source>
</evidence>
<dbReference type="PANTHER" id="PTHR16228">
    <property type="entry name" value="DIVALENT CATION TRANSPORTER SOLUTE CARRIER FAMILY 41"/>
    <property type="match status" value="1"/>
</dbReference>
<comment type="similarity">
    <text evidence="2 9">Belongs to the SLC41A transporter family.</text>
</comment>
<evidence type="ECO:0000256" key="8">
    <source>
        <dbReference type="ARBA" id="ARBA00023136"/>
    </source>
</evidence>
<comment type="subcellular location">
    <subcellularLocation>
        <location evidence="1 9">Membrane</location>
        <topology evidence="1 9">Multi-pass membrane protein</topology>
    </subcellularLocation>
</comment>
<feature type="transmembrane region" description="Helical" evidence="9">
    <location>
        <begin position="89"/>
        <end position="116"/>
    </location>
</feature>
<keyword evidence="7 9" id="KW-0406">Ion transport</keyword>
<comment type="function">
    <text evidence="9">Acts as a magnesium transporter.</text>
</comment>
<feature type="transmembrane region" description="Helical" evidence="9">
    <location>
        <begin position="53"/>
        <end position="77"/>
    </location>
</feature>
<gene>
    <name evidence="11" type="ORF">ILYODFUR_013058</name>
</gene>
<dbReference type="Gene3D" id="1.10.357.20">
    <property type="entry name" value="SLC41 divalent cation transporters, integral membrane domain"/>
    <property type="match status" value="1"/>
</dbReference>
<evidence type="ECO:0000256" key="5">
    <source>
        <dbReference type="ARBA" id="ARBA00022842"/>
    </source>
</evidence>
<evidence type="ECO:0000256" key="1">
    <source>
        <dbReference type="ARBA" id="ARBA00004141"/>
    </source>
</evidence>
<name>A0ABV0V3L7_9TELE</name>
<dbReference type="EMBL" id="JAHRIQ010093732">
    <property type="protein sequence ID" value="MEQ2251624.1"/>
    <property type="molecule type" value="Genomic_DNA"/>
</dbReference>
<comment type="caution">
    <text evidence="11">The sequence shown here is derived from an EMBL/GenBank/DDBJ whole genome shotgun (WGS) entry which is preliminary data.</text>
</comment>
<feature type="transmembrane region" description="Helical" evidence="9">
    <location>
        <begin position="20"/>
        <end position="41"/>
    </location>
</feature>
<feature type="non-terminal residue" evidence="11">
    <location>
        <position position="1"/>
    </location>
</feature>
<evidence type="ECO:0000256" key="3">
    <source>
        <dbReference type="ARBA" id="ARBA00022448"/>
    </source>
</evidence>
<evidence type="ECO:0000256" key="6">
    <source>
        <dbReference type="ARBA" id="ARBA00022989"/>
    </source>
</evidence>
<dbReference type="SUPFAM" id="SSF161093">
    <property type="entry name" value="MgtE membrane domain-like"/>
    <property type="match status" value="1"/>
</dbReference>